<organism evidence="2 3">
    <name type="scientific">Miscanthus lutarioriparius</name>
    <dbReference type="NCBI Taxonomy" id="422564"/>
    <lineage>
        <taxon>Eukaryota</taxon>
        <taxon>Viridiplantae</taxon>
        <taxon>Streptophyta</taxon>
        <taxon>Embryophyta</taxon>
        <taxon>Tracheophyta</taxon>
        <taxon>Spermatophyta</taxon>
        <taxon>Magnoliopsida</taxon>
        <taxon>Liliopsida</taxon>
        <taxon>Poales</taxon>
        <taxon>Poaceae</taxon>
        <taxon>PACMAD clade</taxon>
        <taxon>Panicoideae</taxon>
        <taxon>Andropogonodae</taxon>
        <taxon>Andropogoneae</taxon>
        <taxon>Saccharinae</taxon>
        <taxon>Miscanthus</taxon>
    </lineage>
</organism>
<dbReference type="PANTHER" id="PTHR31280">
    <property type="entry name" value="PROTEIN UNC-13 HOMOLOG"/>
    <property type="match status" value="1"/>
</dbReference>
<dbReference type="EMBL" id="CAJGYO010000012">
    <property type="protein sequence ID" value="CAD6262656.1"/>
    <property type="molecule type" value="Genomic_DNA"/>
</dbReference>
<evidence type="ECO:0000313" key="2">
    <source>
        <dbReference type="EMBL" id="CAD6262656.1"/>
    </source>
</evidence>
<dbReference type="OrthoDB" id="2015333at2759"/>
<accession>A0A811QZL2</accession>
<gene>
    <name evidence="2" type="ORF">NCGR_LOCUS45992</name>
</gene>
<name>A0A811QZL2_9POAL</name>
<keyword evidence="3" id="KW-1185">Reference proteome</keyword>
<comment type="caution">
    <text evidence="2">The sequence shown here is derived from an EMBL/GenBank/DDBJ whole genome shotgun (WGS) entry which is preliminary data.</text>
</comment>
<evidence type="ECO:0000313" key="3">
    <source>
        <dbReference type="Proteomes" id="UP000604825"/>
    </source>
</evidence>
<feature type="region of interest" description="Disordered" evidence="1">
    <location>
        <begin position="85"/>
        <end position="124"/>
    </location>
</feature>
<protein>
    <submittedName>
        <fullName evidence="2">Uncharacterized protein</fullName>
    </submittedName>
</protein>
<evidence type="ECO:0000256" key="1">
    <source>
        <dbReference type="SAM" id="MobiDB-lite"/>
    </source>
</evidence>
<feature type="compositionally biased region" description="Polar residues" evidence="1">
    <location>
        <begin position="110"/>
        <end position="119"/>
    </location>
</feature>
<reference evidence="2" key="1">
    <citation type="submission" date="2020-10" db="EMBL/GenBank/DDBJ databases">
        <authorList>
            <person name="Han B."/>
            <person name="Lu T."/>
            <person name="Zhao Q."/>
            <person name="Huang X."/>
            <person name="Zhao Y."/>
        </authorList>
    </citation>
    <scope>NUCLEOTIDE SEQUENCE</scope>
</reference>
<dbReference type="AlphaFoldDB" id="A0A811QZL2"/>
<dbReference type="Proteomes" id="UP000604825">
    <property type="component" value="Unassembled WGS sequence"/>
</dbReference>
<sequence length="283" mass="31687">MDAASMLEVYRRVRRRLLGFLLSAGGGGGRALDLSRVDLDAVSADYALECVASGAHFNASEATRRYFDERRYPIMIGSPSGNSYFLLSRPRPSDSPPNEAAPSIGPQAPVQDSSSSAGQPTEPRDFFRDAINASGIGYGTNEDNLADISPQKKDCVGNGRKDRQALIIVSICSMPDWVVSVPEGRVEVLTIIERYNAKLCALTKKFDIKDETYHWTHNYHFNFRLYEKLLCSVFDILEDGQLVEEADEILETAKLTWPMLGVTEKLHHIFYAWVLFQKVFLLL</sequence>
<dbReference type="PANTHER" id="PTHR31280:SF3">
    <property type="entry name" value="DNA TOPOISOMERASE 4 SUBUNIT B (DUF810)"/>
    <property type="match status" value="1"/>
</dbReference>
<dbReference type="InterPro" id="IPR008528">
    <property type="entry name" value="unc-13_homologue"/>
</dbReference>
<proteinExistence type="predicted"/>